<organism evidence="7 8">
    <name type="scientific">Kouleothrix aurantiaca</name>
    <dbReference type="NCBI Taxonomy" id="186479"/>
    <lineage>
        <taxon>Bacteria</taxon>
        <taxon>Bacillati</taxon>
        <taxon>Chloroflexota</taxon>
        <taxon>Chloroflexia</taxon>
        <taxon>Chloroflexales</taxon>
        <taxon>Roseiflexineae</taxon>
        <taxon>Roseiflexaceae</taxon>
        <taxon>Kouleothrix</taxon>
    </lineage>
</organism>
<comment type="caution">
    <text evidence="7">The sequence shown here is derived from an EMBL/GenBank/DDBJ whole genome shotgun (WGS) entry which is preliminary data.</text>
</comment>
<protein>
    <recommendedName>
        <fullName evidence="6">ABC transmembrane type-1 domain-containing protein</fullName>
    </recommendedName>
</protein>
<dbReference type="GO" id="GO:0005524">
    <property type="term" value="F:ATP binding"/>
    <property type="evidence" value="ECO:0007669"/>
    <property type="project" value="InterPro"/>
</dbReference>
<dbReference type="Proteomes" id="UP000050509">
    <property type="component" value="Unassembled WGS sequence"/>
</dbReference>
<dbReference type="InterPro" id="IPR011527">
    <property type="entry name" value="ABC1_TM_dom"/>
</dbReference>
<evidence type="ECO:0000256" key="3">
    <source>
        <dbReference type="ARBA" id="ARBA00022989"/>
    </source>
</evidence>
<proteinExistence type="predicted"/>
<feature type="transmembrane region" description="Helical" evidence="5">
    <location>
        <begin position="173"/>
        <end position="193"/>
    </location>
</feature>
<reference evidence="7 8" key="1">
    <citation type="submission" date="2015-09" db="EMBL/GenBank/DDBJ databases">
        <title>Draft genome sequence of Kouleothrix aurantiaca JCM 19913.</title>
        <authorList>
            <person name="Hemp J."/>
        </authorList>
    </citation>
    <scope>NUCLEOTIDE SEQUENCE [LARGE SCALE GENOMIC DNA]</scope>
    <source>
        <strain evidence="7 8">COM-B</strain>
    </source>
</reference>
<dbReference type="EMBL" id="LJCR01000858">
    <property type="protein sequence ID" value="KPV51573.1"/>
    <property type="molecule type" value="Genomic_DNA"/>
</dbReference>
<feature type="domain" description="ABC transmembrane type-1" evidence="6">
    <location>
        <begin position="36"/>
        <end position="237"/>
    </location>
</feature>
<sequence>MQQRYARRWARPCGQPMQPPLSRLWRLLRFTPWLYAGSLLLQIGRLGILVLPGLVIQRIFDTLAGADRFNWGLWGLIALLVGVALARVAVLLSAIFAELTGYLTSAGLLRTNAFARLLARPDARALAVPAGDIVNRLEKDAGTLATCIAQLNVQIGSLAGALVAVILMLRIDALVTAVVLLPLLLTTALAQLASRHLFAFNQASRAADGRVSAFLGEALGAAQALQVAGAEPHVVAR</sequence>
<dbReference type="Pfam" id="PF00664">
    <property type="entry name" value="ABC_membrane"/>
    <property type="match status" value="1"/>
</dbReference>
<comment type="subcellular location">
    <subcellularLocation>
        <location evidence="1">Cell membrane</location>
        <topology evidence="1">Multi-pass membrane protein</topology>
    </subcellularLocation>
</comment>
<feature type="transmembrane region" description="Helical" evidence="5">
    <location>
        <begin position="144"/>
        <end position="167"/>
    </location>
</feature>
<dbReference type="InterPro" id="IPR036640">
    <property type="entry name" value="ABC1_TM_sf"/>
</dbReference>
<name>A0A0N8PS29_9CHLR</name>
<evidence type="ECO:0000256" key="1">
    <source>
        <dbReference type="ARBA" id="ARBA00004651"/>
    </source>
</evidence>
<dbReference type="GO" id="GO:0140359">
    <property type="term" value="F:ABC-type transporter activity"/>
    <property type="evidence" value="ECO:0007669"/>
    <property type="project" value="InterPro"/>
</dbReference>
<feature type="transmembrane region" description="Helical" evidence="5">
    <location>
        <begin position="72"/>
        <end position="97"/>
    </location>
</feature>
<evidence type="ECO:0000256" key="4">
    <source>
        <dbReference type="ARBA" id="ARBA00023136"/>
    </source>
</evidence>
<evidence type="ECO:0000259" key="6">
    <source>
        <dbReference type="PROSITE" id="PS50929"/>
    </source>
</evidence>
<evidence type="ECO:0000313" key="8">
    <source>
        <dbReference type="Proteomes" id="UP000050509"/>
    </source>
</evidence>
<keyword evidence="2 5" id="KW-0812">Transmembrane</keyword>
<evidence type="ECO:0000313" key="7">
    <source>
        <dbReference type="EMBL" id="KPV51573.1"/>
    </source>
</evidence>
<keyword evidence="8" id="KW-1185">Reference proteome</keyword>
<dbReference type="AlphaFoldDB" id="A0A0N8PS29"/>
<dbReference type="PROSITE" id="PS50929">
    <property type="entry name" value="ABC_TM1F"/>
    <property type="match status" value="1"/>
</dbReference>
<feature type="non-terminal residue" evidence="7">
    <location>
        <position position="237"/>
    </location>
</feature>
<gene>
    <name evidence="7" type="ORF">SE17_20410</name>
</gene>
<dbReference type="GO" id="GO:0005886">
    <property type="term" value="C:plasma membrane"/>
    <property type="evidence" value="ECO:0007669"/>
    <property type="project" value="UniProtKB-SubCell"/>
</dbReference>
<feature type="transmembrane region" description="Helical" evidence="5">
    <location>
        <begin position="33"/>
        <end position="60"/>
    </location>
</feature>
<evidence type="ECO:0000256" key="2">
    <source>
        <dbReference type="ARBA" id="ARBA00022692"/>
    </source>
</evidence>
<dbReference type="Gene3D" id="1.20.1560.10">
    <property type="entry name" value="ABC transporter type 1, transmembrane domain"/>
    <property type="match status" value="1"/>
</dbReference>
<evidence type="ECO:0000256" key="5">
    <source>
        <dbReference type="SAM" id="Phobius"/>
    </source>
</evidence>
<dbReference type="SUPFAM" id="SSF90123">
    <property type="entry name" value="ABC transporter transmembrane region"/>
    <property type="match status" value="1"/>
</dbReference>
<keyword evidence="3 5" id="KW-1133">Transmembrane helix</keyword>
<accession>A0A0N8PS29</accession>
<keyword evidence="4 5" id="KW-0472">Membrane</keyword>